<dbReference type="AlphaFoldDB" id="A0AAN9U8D5"/>
<accession>A0AAN9U8D5</accession>
<proteinExistence type="predicted"/>
<comment type="caution">
    <text evidence="1">The sequence shown here is derived from an EMBL/GenBank/DDBJ whole genome shotgun (WGS) entry which is preliminary data.</text>
</comment>
<sequence length="475" mass="51282">MSNGSLTATIVLDKPDHVHCGSHDPVTGNVCLRYRPPPLASADAAASSSSTELFGPLRVTIRLHGRAKTKIKRDKEYDRGRVPLFSMARLVYDGPLRLAAGAVRLVPFAVRFPDTVAPTAAQVQAFPRCFDARDARFDTAPDQPLPPAMSTAYHGFTQTFECFVEYRLGAAVAMPGMHVSVHCPRDEDGPLIAYDRALPPPLALTTTAFGSSGGIDPRPHRLGGTIRVQSKHLLPEADRPRGFRAKTKAALNPTAYYPVAVFGWSCAVPTQVCRDENATVPITVRAWPRFEESTAASAAAAAGGGDAKMAAMPEVRLLRCAVRVTAHTRARAEIHFVSCHDAEGHEDVAFWSSRPDPTPFREADGWTKTLGSVTLGRRVPSSFRTVNIARYYRMHVGLAFALPGGETRDFKDVFSLDVLPPLARAQTEAQAPPLAPAVAEDPMPMYTAALAAEDPISPPAYEEVAKPPKYTAAPT</sequence>
<dbReference type="Proteomes" id="UP001320420">
    <property type="component" value="Unassembled WGS sequence"/>
</dbReference>
<reference evidence="1 2" key="1">
    <citation type="submission" date="2024-02" db="EMBL/GenBank/DDBJ databases">
        <title>De novo assembly and annotation of 12 fungi associated with fruit tree decline syndrome in Ontario, Canada.</title>
        <authorList>
            <person name="Sulman M."/>
            <person name="Ellouze W."/>
            <person name="Ilyukhin E."/>
        </authorList>
    </citation>
    <scope>NUCLEOTIDE SEQUENCE [LARGE SCALE GENOMIC DNA]</scope>
    <source>
        <strain evidence="1 2">M11/M66-122</strain>
    </source>
</reference>
<gene>
    <name evidence="1" type="ORF">SLS62_010709</name>
</gene>
<evidence type="ECO:0000313" key="2">
    <source>
        <dbReference type="Proteomes" id="UP001320420"/>
    </source>
</evidence>
<evidence type="ECO:0000313" key="1">
    <source>
        <dbReference type="EMBL" id="KAK7743077.1"/>
    </source>
</evidence>
<protein>
    <recommendedName>
        <fullName evidence="3">Arrestin-like N-terminal domain-containing protein</fullName>
    </recommendedName>
</protein>
<organism evidence="1 2">
    <name type="scientific">Diatrype stigma</name>
    <dbReference type="NCBI Taxonomy" id="117547"/>
    <lineage>
        <taxon>Eukaryota</taxon>
        <taxon>Fungi</taxon>
        <taxon>Dikarya</taxon>
        <taxon>Ascomycota</taxon>
        <taxon>Pezizomycotina</taxon>
        <taxon>Sordariomycetes</taxon>
        <taxon>Xylariomycetidae</taxon>
        <taxon>Xylariales</taxon>
        <taxon>Diatrypaceae</taxon>
        <taxon>Diatrype</taxon>
    </lineage>
</organism>
<keyword evidence="2" id="KW-1185">Reference proteome</keyword>
<name>A0AAN9U8D5_9PEZI</name>
<evidence type="ECO:0008006" key="3">
    <source>
        <dbReference type="Google" id="ProtNLM"/>
    </source>
</evidence>
<dbReference type="EMBL" id="JAKJXP020000141">
    <property type="protein sequence ID" value="KAK7743077.1"/>
    <property type="molecule type" value="Genomic_DNA"/>
</dbReference>